<dbReference type="EMBL" id="JASPKY010000685">
    <property type="protein sequence ID" value="KAK9686774.1"/>
    <property type="molecule type" value="Genomic_DNA"/>
</dbReference>
<dbReference type="InterPro" id="IPR010562">
    <property type="entry name" value="Haemolymph_juvenile_hormone-bd"/>
</dbReference>
<evidence type="ECO:0000313" key="3">
    <source>
        <dbReference type="Proteomes" id="UP001458880"/>
    </source>
</evidence>
<protein>
    <submittedName>
        <fullName evidence="2">Hemolymph juvenile hormone binding protein (JHBP)</fullName>
    </submittedName>
</protein>
<dbReference type="PANTHER" id="PTHR11008">
    <property type="entry name" value="PROTEIN TAKEOUT-LIKE PROTEIN"/>
    <property type="match status" value="1"/>
</dbReference>
<evidence type="ECO:0000256" key="1">
    <source>
        <dbReference type="SAM" id="SignalP"/>
    </source>
</evidence>
<keyword evidence="3" id="KW-1185">Reference proteome</keyword>
<organism evidence="2 3">
    <name type="scientific">Popillia japonica</name>
    <name type="common">Japanese beetle</name>
    <dbReference type="NCBI Taxonomy" id="7064"/>
    <lineage>
        <taxon>Eukaryota</taxon>
        <taxon>Metazoa</taxon>
        <taxon>Ecdysozoa</taxon>
        <taxon>Arthropoda</taxon>
        <taxon>Hexapoda</taxon>
        <taxon>Insecta</taxon>
        <taxon>Pterygota</taxon>
        <taxon>Neoptera</taxon>
        <taxon>Endopterygota</taxon>
        <taxon>Coleoptera</taxon>
        <taxon>Polyphaga</taxon>
        <taxon>Scarabaeiformia</taxon>
        <taxon>Scarabaeidae</taxon>
        <taxon>Rutelinae</taxon>
        <taxon>Popillia</taxon>
    </lineage>
</organism>
<dbReference type="AlphaFoldDB" id="A0AAW1IBI3"/>
<feature type="chain" id="PRO_5043766192" evidence="1">
    <location>
        <begin position="20"/>
        <end position="173"/>
    </location>
</feature>
<evidence type="ECO:0000313" key="2">
    <source>
        <dbReference type="EMBL" id="KAK9686774.1"/>
    </source>
</evidence>
<dbReference type="Gene3D" id="3.15.10.30">
    <property type="entry name" value="Haemolymph juvenile hormone binding protein"/>
    <property type="match status" value="1"/>
</dbReference>
<comment type="caution">
    <text evidence="2">The sequence shown here is derived from an EMBL/GenBank/DDBJ whole genome shotgun (WGS) entry which is preliminary data.</text>
</comment>
<proteinExistence type="predicted"/>
<dbReference type="GO" id="GO:0005615">
    <property type="term" value="C:extracellular space"/>
    <property type="evidence" value="ECO:0007669"/>
    <property type="project" value="TreeGrafter"/>
</dbReference>
<dbReference type="Proteomes" id="UP001458880">
    <property type="component" value="Unassembled WGS sequence"/>
</dbReference>
<reference evidence="2 3" key="1">
    <citation type="journal article" date="2024" name="BMC Genomics">
        <title>De novo assembly and annotation of Popillia japonica's genome with initial clues to its potential as an invasive pest.</title>
        <authorList>
            <person name="Cucini C."/>
            <person name="Boschi S."/>
            <person name="Funari R."/>
            <person name="Cardaioli E."/>
            <person name="Iannotti N."/>
            <person name="Marturano G."/>
            <person name="Paoli F."/>
            <person name="Bruttini M."/>
            <person name="Carapelli A."/>
            <person name="Frati F."/>
            <person name="Nardi F."/>
        </authorList>
    </citation>
    <scope>NUCLEOTIDE SEQUENCE [LARGE SCALE GENOMIC DNA]</scope>
    <source>
        <strain evidence="2">DMR45628</strain>
    </source>
</reference>
<dbReference type="InterPro" id="IPR038606">
    <property type="entry name" value="To_sf"/>
</dbReference>
<gene>
    <name evidence="2" type="ORF">QE152_g36938</name>
</gene>
<sequence length="173" mass="20022">MKCAVFVLIISVCIGDGKQLPSFIEKCKRNDPQVNECMKKALMDIRVHIRESIKELKIPAFKPYTFPAAHLTTGWMNATLTNIRSYYADVYEIDTFKIDFDNNPFIEMTYTYPYSQLKADYKLDGKLLQLTIHGEGDLELTFNDTKSSVRIEGHTIQKNGKKYMNIDKTDYKN</sequence>
<keyword evidence="1" id="KW-0732">Signal</keyword>
<feature type="signal peptide" evidence="1">
    <location>
        <begin position="1"/>
        <end position="19"/>
    </location>
</feature>
<accession>A0AAW1IBI3</accession>
<dbReference type="Pfam" id="PF06585">
    <property type="entry name" value="JHBP"/>
    <property type="match status" value="1"/>
</dbReference>
<dbReference type="PANTHER" id="PTHR11008:SF14">
    <property type="entry name" value="CIRCADIAN CLOCK-CONTROLLED PROTEIN-LIKE PROTEIN"/>
    <property type="match status" value="1"/>
</dbReference>
<name>A0AAW1IBI3_POPJA</name>